<evidence type="ECO:0000313" key="2">
    <source>
        <dbReference type="EMBL" id="MBW0473837.1"/>
    </source>
</evidence>
<sequence>MSPVHLRNLGVPSKQPQDIEGLSRTIRPGRGHLGYSCGWKEIERNHTHSTIHFSIQQKPQTRVMEGYGSSSSTPPTPQRSFFNGAWTTRGST</sequence>
<dbReference type="Proteomes" id="UP000765509">
    <property type="component" value="Unassembled WGS sequence"/>
</dbReference>
<dbReference type="EMBL" id="AVOT02003555">
    <property type="protein sequence ID" value="MBW0473837.1"/>
    <property type="molecule type" value="Genomic_DNA"/>
</dbReference>
<evidence type="ECO:0000313" key="3">
    <source>
        <dbReference type="Proteomes" id="UP000765509"/>
    </source>
</evidence>
<proteinExistence type="predicted"/>
<feature type="region of interest" description="Disordered" evidence="1">
    <location>
        <begin position="1"/>
        <end position="26"/>
    </location>
</feature>
<reference evidence="2" key="1">
    <citation type="submission" date="2021-03" db="EMBL/GenBank/DDBJ databases">
        <title>Draft genome sequence of rust myrtle Austropuccinia psidii MF-1, a brazilian biotype.</title>
        <authorList>
            <person name="Quecine M.C."/>
            <person name="Pachon D.M.R."/>
            <person name="Bonatelli M.L."/>
            <person name="Correr F.H."/>
            <person name="Franceschini L.M."/>
            <person name="Leite T.F."/>
            <person name="Margarido G.R.A."/>
            <person name="Almeida C.A."/>
            <person name="Ferrarezi J.A."/>
            <person name="Labate C.A."/>
        </authorList>
    </citation>
    <scope>NUCLEOTIDE SEQUENCE</scope>
    <source>
        <strain evidence="2">MF-1</strain>
    </source>
</reference>
<name>A0A9Q3BZV9_9BASI</name>
<feature type="compositionally biased region" description="Polar residues" evidence="1">
    <location>
        <begin position="78"/>
        <end position="92"/>
    </location>
</feature>
<organism evidence="2 3">
    <name type="scientific">Austropuccinia psidii MF-1</name>
    <dbReference type="NCBI Taxonomy" id="1389203"/>
    <lineage>
        <taxon>Eukaryota</taxon>
        <taxon>Fungi</taxon>
        <taxon>Dikarya</taxon>
        <taxon>Basidiomycota</taxon>
        <taxon>Pucciniomycotina</taxon>
        <taxon>Pucciniomycetes</taxon>
        <taxon>Pucciniales</taxon>
        <taxon>Sphaerophragmiaceae</taxon>
        <taxon>Austropuccinia</taxon>
    </lineage>
</organism>
<comment type="caution">
    <text evidence="2">The sequence shown here is derived from an EMBL/GenBank/DDBJ whole genome shotgun (WGS) entry which is preliminary data.</text>
</comment>
<accession>A0A9Q3BZV9</accession>
<evidence type="ECO:0000256" key="1">
    <source>
        <dbReference type="SAM" id="MobiDB-lite"/>
    </source>
</evidence>
<feature type="region of interest" description="Disordered" evidence="1">
    <location>
        <begin position="52"/>
        <end position="92"/>
    </location>
</feature>
<dbReference type="AlphaFoldDB" id="A0A9Q3BZV9"/>
<keyword evidence="3" id="KW-1185">Reference proteome</keyword>
<protein>
    <submittedName>
        <fullName evidence="2">Uncharacterized protein</fullName>
    </submittedName>
</protein>
<gene>
    <name evidence="2" type="ORF">O181_013552</name>
</gene>